<evidence type="ECO:0000313" key="6">
    <source>
        <dbReference type="Proteomes" id="UP001605036"/>
    </source>
</evidence>
<proteinExistence type="inferred from homology"/>
<dbReference type="Gene3D" id="1.10.630.10">
    <property type="entry name" value="Cytochrome P450"/>
    <property type="match status" value="1"/>
</dbReference>
<dbReference type="PRINTS" id="PR00463">
    <property type="entry name" value="EP450I"/>
</dbReference>
<dbReference type="PANTHER" id="PTHR24286:SF356">
    <property type="entry name" value="ENT-KAURENOIC ACID OXIDASE 2"/>
    <property type="match status" value="1"/>
</dbReference>
<evidence type="ECO:0000256" key="1">
    <source>
        <dbReference type="ARBA" id="ARBA00022723"/>
    </source>
</evidence>
<accession>A0ABD1Z9W4</accession>
<gene>
    <name evidence="5" type="ORF">R1flu_012163</name>
</gene>
<comment type="similarity">
    <text evidence="4">Belongs to the cytochrome P450 family.</text>
</comment>
<keyword evidence="3 4" id="KW-0349">Heme</keyword>
<comment type="cofactor">
    <cofactor evidence="3">
        <name>heme</name>
        <dbReference type="ChEBI" id="CHEBI:30413"/>
    </cofactor>
</comment>
<dbReference type="PROSITE" id="PS00086">
    <property type="entry name" value="CYTOCHROME_P450"/>
    <property type="match status" value="1"/>
</dbReference>
<dbReference type="Pfam" id="PF00067">
    <property type="entry name" value="p450"/>
    <property type="match status" value="1"/>
</dbReference>
<evidence type="ECO:0000256" key="3">
    <source>
        <dbReference type="PIRSR" id="PIRSR602401-1"/>
    </source>
</evidence>
<dbReference type="GO" id="GO:0004497">
    <property type="term" value="F:monooxygenase activity"/>
    <property type="evidence" value="ECO:0007669"/>
    <property type="project" value="UniProtKB-KW"/>
</dbReference>
<dbReference type="InterPro" id="IPR001128">
    <property type="entry name" value="Cyt_P450"/>
</dbReference>
<comment type="caution">
    <text evidence="5">The sequence shown here is derived from an EMBL/GenBank/DDBJ whole genome shotgun (WGS) entry which is preliminary data.</text>
</comment>
<dbReference type="Proteomes" id="UP001605036">
    <property type="component" value="Unassembled WGS sequence"/>
</dbReference>
<keyword evidence="6" id="KW-1185">Reference proteome</keyword>
<dbReference type="PRINTS" id="PR00385">
    <property type="entry name" value="P450"/>
</dbReference>
<evidence type="ECO:0000313" key="5">
    <source>
        <dbReference type="EMBL" id="KAL2644576.1"/>
    </source>
</evidence>
<evidence type="ECO:0000256" key="2">
    <source>
        <dbReference type="ARBA" id="ARBA00023004"/>
    </source>
</evidence>
<keyword evidence="4" id="KW-0503">Monooxygenase</keyword>
<feature type="binding site" description="axial binding residue" evidence="3">
    <location>
        <position position="487"/>
    </location>
    <ligand>
        <name>heme</name>
        <dbReference type="ChEBI" id="CHEBI:30413"/>
    </ligand>
    <ligandPart>
        <name>Fe</name>
        <dbReference type="ChEBI" id="CHEBI:18248"/>
    </ligandPart>
</feature>
<dbReference type="PANTHER" id="PTHR24286">
    <property type="entry name" value="CYTOCHROME P450 26"/>
    <property type="match status" value="1"/>
</dbReference>
<name>A0ABD1Z9W4_9MARC</name>
<keyword evidence="1 3" id="KW-0479">Metal-binding</keyword>
<organism evidence="5 6">
    <name type="scientific">Riccia fluitans</name>
    <dbReference type="NCBI Taxonomy" id="41844"/>
    <lineage>
        <taxon>Eukaryota</taxon>
        <taxon>Viridiplantae</taxon>
        <taxon>Streptophyta</taxon>
        <taxon>Embryophyta</taxon>
        <taxon>Marchantiophyta</taxon>
        <taxon>Marchantiopsida</taxon>
        <taxon>Marchantiidae</taxon>
        <taxon>Marchantiales</taxon>
        <taxon>Ricciaceae</taxon>
        <taxon>Riccia</taxon>
    </lineage>
</organism>
<reference evidence="5 6" key="1">
    <citation type="submission" date="2024-09" db="EMBL/GenBank/DDBJ databases">
        <title>Chromosome-scale assembly of Riccia fluitans.</title>
        <authorList>
            <person name="Paukszto L."/>
            <person name="Sawicki J."/>
            <person name="Karawczyk K."/>
            <person name="Piernik-Szablinska J."/>
            <person name="Szczecinska M."/>
            <person name="Mazdziarz M."/>
        </authorList>
    </citation>
    <scope>NUCLEOTIDE SEQUENCE [LARGE SCALE GENOMIC DNA]</scope>
    <source>
        <strain evidence="5">Rf_01</strain>
        <tissue evidence="5">Aerial parts of the thallus</tissue>
    </source>
</reference>
<keyword evidence="2 3" id="KW-0408">Iron</keyword>
<dbReference type="SUPFAM" id="SSF48264">
    <property type="entry name" value="Cytochrome P450"/>
    <property type="match status" value="1"/>
</dbReference>
<dbReference type="InterPro" id="IPR036396">
    <property type="entry name" value="Cyt_P450_sf"/>
</dbReference>
<dbReference type="EMBL" id="JBHFFA010000002">
    <property type="protein sequence ID" value="KAL2644576.1"/>
    <property type="molecule type" value="Genomic_DNA"/>
</dbReference>
<keyword evidence="4" id="KW-0560">Oxidoreductase</keyword>
<sequence>MVPQGHDKARDPSIFLQYIVSTHFPPEDAEACITMKDFEENAQSEVGVMSREYVNAVTLVVTALCVVQVVRVLWNWQTEGLRSIPTKGSLGWPILGEMPSLLRCVGTYTLESCPRSHLAFVSWLRERVEKYGTMFKTHVLFRPAIMMTTPEEIRFVLDDPHKKLSNGAPETFKRLLGSFNVFALEGQTHRDIHKILADLALVPELKRKTPEFDRLIRHSVSTWNGRTLDLLGAVQYTFFKAMTFNFFGISWEHEIADKAAALLSLVLPGVISVPINLPGTAFYKAQNARKKLDKIFLPIIQEMRSTGSDGSSKYASVENFPYHSLLKYEINGEQLSDVAVIDILLSTILSGEGPSTVVSIALIYLKKNPPMLKRAQAEVDQLRKQKKESGETDFSLSDLRDLKYLTQVFNEALRITTIAPGAVRSATADIHFKGHVIPKGWITVAPFALIHMDPELYPEPSKFNPDRFENPPNPASFFPFGRGNRACIGKQFTRLTVLMILYHIISNFTWEVVNFTGKLKHLPTFRLLGKVEIAFESRAELS</sequence>
<dbReference type="InterPro" id="IPR002401">
    <property type="entry name" value="Cyt_P450_E_grp-I"/>
</dbReference>
<evidence type="ECO:0000256" key="4">
    <source>
        <dbReference type="RuleBase" id="RU000461"/>
    </source>
</evidence>
<protein>
    <recommendedName>
        <fullName evidence="7">Cytochrome P450</fullName>
    </recommendedName>
</protein>
<dbReference type="GO" id="GO:0046872">
    <property type="term" value="F:metal ion binding"/>
    <property type="evidence" value="ECO:0007669"/>
    <property type="project" value="UniProtKB-KW"/>
</dbReference>
<dbReference type="InterPro" id="IPR017972">
    <property type="entry name" value="Cyt_P450_CS"/>
</dbReference>
<evidence type="ECO:0008006" key="7">
    <source>
        <dbReference type="Google" id="ProtNLM"/>
    </source>
</evidence>
<dbReference type="AlphaFoldDB" id="A0ABD1Z9W4"/>